<evidence type="ECO:0000313" key="7">
    <source>
        <dbReference type="Proteomes" id="UP000321192"/>
    </source>
</evidence>
<dbReference type="EMBL" id="CP001281">
    <property type="protein sequence ID" value="ACR01656.1"/>
    <property type="molecule type" value="Genomic_DNA"/>
</dbReference>
<dbReference type="Proteomes" id="UP000321192">
    <property type="component" value="Unassembled WGS sequence"/>
</dbReference>
<dbReference type="PANTHER" id="PTHR38687">
    <property type="entry name" value="CELL DIVISION PROTEIN DEDD-RELATED"/>
    <property type="match status" value="1"/>
</dbReference>
<dbReference type="RefSeq" id="WP_012585801.1">
    <property type="nucleotide sequence ID" value="NC_011662.2"/>
</dbReference>
<accession>A0A5C7T401</accession>
<feature type="region of interest" description="Disordered" evidence="1">
    <location>
        <begin position="41"/>
        <end position="146"/>
    </location>
</feature>
<evidence type="ECO:0000313" key="6">
    <source>
        <dbReference type="Proteomes" id="UP000002186"/>
    </source>
</evidence>
<feature type="domain" description="SPOR" evidence="3">
    <location>
        <begin position="156"/>
        <end position="230"/>
    </location>
</feature>
<dbReference type="SUPFAM" id="SSF110997">
    <property type="entry name" value="Sporulation related repeat"/>
    <property type="match status" value="1"/>
</dbReference>
<dbReference type="Pfam" id="PF05036">
    <property type="entry name" value="SPOR"/>
    <property type="match status" value="1"/>
</dbReference>
<evidence type="ECO:0000313" key="4">
    <source>
        <dbReference type="EMBL" id="ACR01656.1"/>
    </source>
</evidence>
<evidence type="ECO:0000256" key="2">
    <source>
        <dbReference type="SAM" id="Phobius"/>
    </source>
</evidence>
<evidence type="ECO:0000259" key="3">
    <source>
        <dbReference type="PROSITE" id="PS51724"/>
    </source>
</evidence>
<name>C4KB80_THASP</name>
<dbReference type="eggNOG" id="COG3147">
    <property type="taxonomic scope" value="Bacteria"/>
</dbReference>
<sequence length="230" mass="23937">MTEADSLEIKKRARRRLVGAIALALLAAIVLPMMMEEEPNPSIEDIRVSIPDRDKAASPRRGGAPENASAPVAVAVPEDDEVVAAEKPATEKTPAAGDKPAPAASSAPAKPATPPTQPAAAMPQRPPAPVATPEPRRPSADEEARLRALIEGKASPARGDSYVLQIGAFSDAVKAARLVDDLRARGFPAYTERAGNVMRVRVGPVAGRAEADATAARLKAAGHPAVLQPR</sequence>
<feature type="compositionally biased region" description="Low complexity" evidence="1">
    <location>
        <begin position="64"/>
        <end position="76"/>
    </location>
</feature>
<dbReference type="GO" id="GO:0042834">
    <property type="term" value="F:peptidoglycan binding"/>
    <property type="evidence" value="ECO:0007669"/>
    <property type="project" value="InterPro"/>
</dbReference>
<dbReference type="InterPro" id="IPR052521">
    <property type="entry name" value="Cell_div_SPOR-domain"/>
</dbReference>
<dbReference type="GO" id="GO:0032506">
    <property type="term" value="P:cytokinetic process"/>
    <property type="evidence" value="ECO:0007669"/>
    <property type="project" value="TreeGrafter"/>
</dbReference>
<evidence type="ECO:0000256" key="1">
    <source>
        <dbReference type="SAM" id="MobiDB-lite"/>
    </source>
</evidence>
<feature type="transmembrane region" description="Helical" evidence="2">
    <location>
        <begin position="17"/>
        <end position="35"/>
    </location>
</feature>
<keyword evidence="2" id="KW-0472">Membrane</keyword>
<dbReference type="Gene3D" id="3.30.70.1070">
    <property type="entry name" value="Sporulation related repeat"/>
    <property type="match status" value="1"/>
</dbReference>
<reference evidence="6" key="1">
    <citation type="submission" date="2009-05" db="EMBL/GenBank/DDBJ databases">
        <title>Complete sequence of chromosome of Thauera sp. MZ1T.</title>
        <authorList>
            <consortium name="US DOE Joint Genome Institute"/>
            <person name="Lucas S."/>
            <person name="Copeland A."/>
            <person name="Lapidus A."/>
            <person name="Glavina del Rio T."/>
            <person name="Dalin E."/>
            <person name="Tice H."/>
            <person name="Bruce D."/>
            <person name="Goodwin L."/>
            <person name="Pitluck S."/>
            <person name="Sims D."/>
            <person name="Brettin T."/>
            <person name="Detter J.C."/>
            <person name="Han C."/>
            <person name="Larimer F."/>
            <person name="Land M."/>
            <person name="Hauser L."/>
            <person name="Kyrpides N."/>
            <person name="Mikhailova N."/>
            <person name="Sayler G.S."/>
        </authorList>
    </citation>
    <scope>NUCLEOTIDE SEQUENCE [LARGE SCALE GENOMIC DNA]</scope>
    <source>
        <strain evidence="6">MZ1T</strain>
    </source>
</reference>
<dbReference type="Proteomes" id="UP000002186">
    <property type="component" value="Chromosome"/>
</dbReference>
<reference evidence="4 6" key="2">
    <citation type="journal article" date="2012" name="Stand. Genomic Sci.">
        <title>Complete genome sequence of Thauera aminoaromatica strain MZ1T.</title>
        <authorList>
            <person name="Jiang K."/>
            <person name="Sanseverino J."/>
            <person name="Chauhan A."/>
            <person name="Lucas S."/>
            <person name="Copeland A."/>
            <person name="Lapidus A."/>
            <person name="Del Rio T.G."/>
            <person name="Dalin E."/>
            <person name="Tice H."/>
            <person name="Bruce D."/>
            <person name="Goodwin L."/>
            <person name="Pitluck S."/>
            <person name="Sims D."/>
            <person name="Brettin T."/>
            <person name="Detter J.C."/>
            <person name="Han C."/>
            <person name="Chang Y.J."/>
            <person name="Larimer F."/>
            <person name="Land M."/>
            <person name="Hauser L."/>
            <person name="Kyrpides N.C."/>
            <person name="Mikhailova N."/>
            <person name="Moser S."/>
            <person name="Jegier P."/>
            <person name="Close D."/>
            <person name="Debruyn J.M."/>
            <person name="Wang Y."/>
            <person name="Layton A.C."/>
            <person name="Allen M.S."/>
            <person name="Sayler G.S."/>
        </authorList>
    </citation>
    <scope>NUCLEOTIDE SEQUENCE [LARGE SCALE GENOMIC DNA]</scope>
    <source>
        <strain evidence="4 6">MZ1T</strain>
    </source>
</reference>
<dbReference type="GO" id="GO:0030428">
    <property type="term" value="C:cell septum"/>
    <property type="evidence" value="ECO:0007669"/>
    <property type="project" value="TreeGrafter"/>
</dbReference>
<dbReference type="KEGG" id="tmz:Tmz1t_3058"/>
<dbReference type="EMBL" id="SSFD01000056">
    <property type="protein sequence ID" value="TXH89651.1"/>
    <property type="molecule type" value="Genomic_DNA"/>
</dbReference>
<reference evidence="5 7" key="3">
    <citation type="submission" date="2018-09" db="EMBL/GenBank/DDBJ databases">
        <title>Metagenome Assembled Genomes from an Advanced Water Purification Facility.</title>
        <authorList>
            <person name="Stamps B.W."/>
            <person name="Spear J.R."/>
        </authorList>
    </citation>
    <scope>NUCLEOTIDE SEQUENCE [LARGE SCALE GENOMIC DNA]</scope>
    <source>
        <strain evidence="5">Bin_27_1</strain>
    </source>
</reference>
<dbReference type="PROSITE" id="PS51724">
    <property type="entry name" value="SPOR"/>
    <property type="match status" value="1"/>
</dbReference>
<dbReference type="GO" id="GO:0032153">
    <property type="term" value="C:cell division site"/>
    <property type="evidence" value="ECO:0007669"/>
    <property type="project" value="TreeGrafter"/>
</dbReference>
<dbReference type="AlphaFoldDB" id="C4KB80"/>
<organism evidence="4 6">
    <name type="scientific">Thauera aminoaromatica</name>
    <dbReference type="NCBI Taxonomy" id="164330"/>
    <lineage>
        <taxon>Bacteria</taxon>
        <taxon>Pseudomonadati</taxon>
        <taxon>Pseudomonadota</taxon>
        <taxon>Betaproteobacteria</taxon>
        <taxon>Rhodocyclales</taxon>
        <taxon>Zoogloeaceae</taxon>
        <taxon>Thauera</taxon>
    </lineage>
</organism>
<dbReference type="STRING" id="85643.Tmz1t_3058"/>
<keyword evidence="2" id="KW-1133">Transmembrane helix</keyword>
<protein>
    <submittedName>
        <fullName evidence="5">SPOR domain-containing protein</fullName>
    </submittedName>
    <submittedName>
        <fullName evidence="4">Sporulation domain protein</fullName>
    </submittedName>
</protein>
<keyword evidence="6" id="KW-1185">Reference proteome</keyword>
<dbReference type="InterPro" id="IPR036680">
    <property type="entry name" value="SPOR-like_sf"/>
</dbReference>
<dbReference type="InterPro" id="IPR007730">
    <property type="entry name" value="SPOR-like_dom"/>
</dbReference>
<proteinExistence type="predicted"/>
<gene>
    <name evidence="4" type="ordered locus">Tmz1t_3058</name>
    <name evidence="5" type="ORF">E6Q80_04315</name>
</gene>
<feature type="compositionally biased region" description="Basic and acidic residues" evidence="1">
    <location>
        <begin position="44"/>
        <end position="57"/>
    </location>
</feature>
<dbReference type="OrthoDB" id="8563804at2"/>
<keyword evidence="2" id="KW-0812">Transmembrane</keyword>
<dbReference type="PANTHER" id="PTHR38687:SF1">
    <property type="entry name" value="CELL DIVISION PROTEIN DEDD"/>
    <property type="match status" value="1"/>
</dbReference>
<feature type="compositionally biased region" description="Basic and acidic residues" evidence="1">
    <location>
        <begin position="134"/>
        <end position="146"/>
    </location>
</feature>
<feature type="compositionally biased region" description="Low complexity" evidence="1">
    <location>
        <begin position="94"/>
        <end position="110"/>
    </location>
</feature>
<evidence type="ECO:0000313" key="5">
    <source>
        <dbReference type="EMBL" id="TXH89651.1"/>
    </source>
</evidence>
<dbReference type="HOGENOM" id="CLU_068683_0_0_4"/>
<accession>C4KB80</accession>